<reference evidence="13" key="1">
    <citation type="journal article" date="2021" name="Nat. Commun.">
        <title>Genetic determinants of endophytism in the Arabidopsis root mycobiome.</title>
        <authorList>
            <person name="Mesny F."/>
            <person name="Miyauchi S."/>
            <person name="Thiergart T."/>
            <person name="Pickel B."/>
            <person name="Atanasova L."/>
            <person name="Karlsson M."/>
            <person name="Huettel B."/>
            <person name="Barry K.W."/>
            <person name="Haridas S."/>
            <person name="Chen C."/>
            <person name="Bauer D."/>
            <person name="Andreopoulos W."/>
            <person name="Pangilinan J."/>
            <person name="LaButti K."/>
            <person name="Riley R."/>
            <person name="Lipzen A."/>
            <person name="Clum A."/>
            <person name="Drula E."/>
            <person name="Henrissat B."/>
            <person name="Kohler A."/>
            <person name="Grigoriev I.V."/>
            <person name="Martin F.M."/>
            <person name="Hacquard S."/>
        </authorList>
    </citation>
    <scope>NUCLEOTIDE SEQUENCE</scope>
    <source>
        <strain evidence="13">MPI-SDFR-AT-0117</strain>
    </source>
</reference>
<dbReference type="InterPro" id="IPR003137">
    <property type="entry name" value="PA_domain"/>
</dbReference>
<organism evidence="13 14">
    <name type="scientific">Plectosphaerella plurivora</name>
    <dbReference type="NCBI Taxonomy" id="936078"/>
    <lineage>
        <taxon>Eukaryota</taxon>
        <taxon>Fungi</taxon>
        <taxon>Dikarya</taxon>
        <taxon>Ascomycota</taxon>
        <taxon>Pezizomycotina</taxon>
        <taxon>Sordariomycetes</taxon>
        <taxon>Hypocreomycetidae</taxon>
        <taxon>Glomerellales</taxon>
        <taxon>Plectosphaerellaceae</taxon>
        <taxon>Plectosphaerella</taxon>
    </lineage>
</organism>
<evidence type="ECO:0000256" key="6">
    <source>
        <dbReference type="ARBA" id="ARBA00022723"/>
    </source>
</evidence>
<evidence type="ECO:0000256" key="4">
    <source>
        <dbReference type="ARBA" id="ARBA00022438"/>
    </source>
</evidence>
<keyword evidence="14" id="KW-1185">Reference proteome</keyword>
<dbReference type="GO" id="GO:0008235">
    <property type="term" value="F:metalloexopeptidase activity"/>
    <property type="evidence" value="ECO:0007669"/>
    <property type="project" value="InterPro"/>
</dbReference>
<gene>
    <name evidence="13" type="ORF">F5X68DRAFT_238644</name>
</gene>
<dbReference type="CDD" id="cd03876">
    <property type="entry name" value="M28_SGAP_like"/>
    <property type="match status" value="1"/>
</dbReference>
<dbReference type="Pfam" id="PF04389">
    <property type="entry name" value="Peptidase_M28"/>
    <property type="match status" value="1"/>
</dbReference>
<keyword evidence="6 10" id="KW-0479">Metal-binding</keyword>
<evidence type="ECO:0000256" key="5">
    <source>
        <dbReference type="ARBA" id="ARBA00022670"/>
    </source>
</evidence>
<evidence type="ECO:0000256" key="9">
    <source>
        <dbReference type="ARBA" id="ARBA00022833"/>
    </source>
</evidence>
<proteinExistence type="inferred from homology"/>
<feature type="chain" id="PRO_5040547699" description="Peptide hydrolase" evidence="10">
    <location>
        <begin position="20"/>
        <end position="516"/>
    </location>
</feature>
<dbReference type="PANTHER" id="PTHR12147:SF26">
    <property type="entry name" value="PEPTIDASE M28 DOMAIN-CONTAINING PROTEIN"/>
    <property type="match status" value="1"/>
</dbReference>
<evidence type="ECO:0000313" key="13">
    <source>
        <dbReference type="EMBL" id="KAH6697272.1"/>
    </source>
</evidence>
<keyword evidence="7 10" id="KW-0732">Signal</keyword>
<dbReference type="SUPFAM" id="SSF53187">
    <property type="entry name" value="Zn-dependent exopeptidases"/>
    <property type="match status" value="1"/>
</dbReference>
<dbReference type="InterPro" id="IPR007484">
    <property type="entry name" value="Peptidase_M28"/>
</dbReference>
<dbReference type="AlphaFoldDB" id="A0A9P8VMP4"/>
<dbReference type="OrthoDB" id="10013407at2759"/>
<keyword evidence="9 10" id="KW-0862">Zinc</keyword>
<name>A0A9P8VMP4_9PEZI</name>
<keyword evidence="4 13" id="KW-0031">Aminopeptidase</keyword>
<evidence type="ECO:0000256" key="8">
    <source>
        <dbReference type="ARBA" id="ARBA00022801"/>
    </source>
</evidence>
<evidence type="ECO:0000256" key="1">
    <source>
        <dbReference type="ARBA" id="ARBA00001947"/>
    </source>
</evidence>
<dbReference type="InterPro" id="IPR045175">
    <property type="entry name" value="M28_fam"/>
</dbReference>
<dbReference type="Proteomes" id="UP000770015">
    <property type="component" value="Unassembled WGS sequence"/>
</dbReference>
<dbReference type="InterPro" id="IPR046450">
    <property type="entry name" value="PA_dom_sf"/>
</dbReference>
<evidence type="ECO:0000313" key="14">
    <source>
        <dbReference type="Proteomes" id="UP000770015"/>
    </source>
</evidence>
<dbReference type="EC" id="3.4.-.-" evidence="10"/>
<dbReference type="EMBL" id="JAGSXJ010000001">
    <property type="protein sequence ID" value="KAH6697272.1"/>
    <property type="molecule type" value="Genomic_DNA"/>
</dbReference>
<comment type="cofactor">
    <cofactor evidence="1">
        <name>Zn(2+)</name>
        <dbReference type="ChEBI" id="CHEBI:29105"/>
    </cofactor>
</comment>
<evidence type="ECO:0000259" key="12">
    <source>
        <dbReference type="Pfam" id="PF04389"/>
    </source>
</evidence>
<dbReference type="PANTHER" id="PTHR12147">
    <property type="entry name" value="METALLOPEPTIDASE M28 FAMILY MEMBER"/>
    <property type="match status" value="1"/>
</dbReference>
<sequence>MKSWTTLATIIALAGIAASQKKPCVPHKHVESGKLQRAIKLENLKTHAEAFSDMANDSENFRLAGSTGYNATASYIVEHLEALGDYYTVEKQTYSDYVEYFNEGAMVIDGEEVVSAPLQFSRNATLEGLKLIWVDSFGCNGTDDFPTEVEGNIALVSRGPQNGMCPFAVKSANAGAAGAVGLIIFDHVLGAPPFNGVLAAEDPPQGQMVPTSSVSNLMGLGLAARLRANDTITVDRFYTATNGEVLYSQNIIATTTRGDPDNILFVGAHLDSVGEGPGMNDNGSGSIAILEVALQLGKYITNSTVRFAWWTAEEAGLLGSTHYVETAEPEELLKVRMYLNFDMVASGNGILGVYDGDGSDFGLGGPPGSGEAEVLYEEYFASQNLSLLPVEFNGRSDYGPFLEVNIPCGGLFTGADDVKTDAEVELFGGTAGETHDVNYHTQYDTIGNWSYPFLEINTKAIAHSVAVYGMGFDGVPAREPPAKELTFRDRRDEVRSLGACSQQAMEAGRFRACNVA</sequence>
<comment type="caution">
    <text evidence="13">The sequence shown here is derived from an EMBL/GenBank/DDBJ whole genome shotgun (WGS) entry which is preliminary data.</text>
</comment>
<dbReference type="Gene3D" id="3.40.630.10">
    <property type="entry name" value="Zn peptidases"/>
    <property type="match status" value="1"/>
</dbReference>
<evidence type="ECO:0000256" key="2">
    <source>
        <dbReference type="ARBA" id="ARBA00005634"/>
    </source>
</evidence>
<dbReference type="Pfam" id="PF02225">
    <property type="entry name" value="PA"/>
    <property type="match status" value="1"/>
</dbReference>
<evidence type="ECO:0000256" key="3">
    <source>
        <dbReference type="ARBA" id="ARBA00005957"/>
    </source>
</evidence>
<dbReference type="GO" id="GO:0046872">
    <property type="term" value="F:metal ion binding"/>
    <property type="evidence" value="ECO:0007669"/>
    <property type="project" value="UniProtKB-KW"/>
</dbReference>
<feature type="signal peptide" evidence="10">
    <location>
        <begin position="1"/>
        <end position="19"/>
    </location>
</feature>
<keyword evidence="8 10" id="KW-0378">Hydrolase</keyword>
<dbReference type="SUPFAM" id="SSF52025">
    <property type="entry name" value="PA domain"/>
    <property type="match status" value="1"/>
</dbReference>
<evidence type="ECO:0000256" key="7">
    <source>
        <dbReference type="ARBA" id="ARBA00022729"/>
    </source>
</evidence>
<protein>
    <recommendedName>
        <fullName evidence="10">Peptide hydrolase</fullName>
        <ecNumber evidence="10">3.4.-.-</ecNumber>
    </recommendedName>
</protein>
<dbReference type="InterPro" id="IPR041756">
    <property type="entry name" value="M28_SGAP-like"/>
</dbReference>
<evidence type="ECO:0000259" key="11">
    <source>
        <dbReference type="Pfam" id="PF02225"/>
    </source>
</evidence>
<comment type="similarity">
    <text evidence="3">Belongs to the peptidase M28 family. M28A subfamily.</text>
</comment>
<keyword evidence="5 10" id="KW-0645">Protease</keyword>
<evidence type="ECO:0000256" key="10">
    <source>
        <dbReference type="RuleBase" id="RU361240"/>
    </source>
</evidence>
<dbReference type="GO" id="GO:0006508">
    <property type="term" value="P:proteolysis"/>
    <property type="evidence" value="ECO:0007669"/>
    <property type="project" value="UniProtKB-KW"/>
</dbReference>
<accession>A0A9P8VMP4</accession>
<feature type="domain" description="PA" evidence="11">
    <location>
        <begin position="134"/>
        <end position="216"/>
    </location>
</feature>
<dbReference type="Gene3D" id="3.50.30.30">
    <property type="match status" value="1"/>
</dbReference>
<dbReference type="GO" id="GO:0004177">
    <property type="term" value="F:aminopeptidase activity"/>
    <property type="evidence" value="ECO:0007669"/>
    <property type="project" value="UniProtKB-KW"/>
</dbReference>
<comment type="similarity">
    <text evidence="2">Belongs to the peptidase M28 family. M28B subfamily.</text>
</comment>
<feature type="domain" description="Peptidase M28" evidence="12">
    <location>
        <begin position="250"/>
        <end position="463"/>
    </location>
</feature>